<dbReference type="GO" id="GO:0016780">
    <property type="term" value="F:phosphotransferase activity, for other substituted phosphate groups"/>
    <property type="evidence" value="ECO:0007669"/>
    <property type="project" value="TreeGrafter"/>
</dbReference>
<feature type="domain" description="Bacterial sugar transferase" evidence="4">
    <location>
        <begin position="5"/>
        <end position="199"/>
    </location>
</feature>
<sequence>MPLSKRIFDITFAIVLLIPVLLLMLLIAGALLLVQGRPIIYSARRMSGLNQSFTLWKFRTMSVEQSDYGVTGAHKNGRITPFGHFLRRTRIDELPQLFNILRGDMSFVGPRPPNREHVEQFPTVYAQVLKSRPGVTGMATLIYHQHEGKILSACTSPEATETVYRRRCLPAKLRLDLIYQRHRSILMDLWIMWQTVRIVTVGIDRRKGRARRPKIGVQG</sequence>
<comment type="similarity">
    <text evidence="1">Belongs to the bacterial sugar transferase family.</text>
</comment>
<proteinExistence type="inferred from homology"/>
<evidence type="ECO:0000256" key="3">
    <source>
        <dbReference type="SAM" id="Phobius"/>
    </source>
</evidence>
<organism evidence="5 6">
    <name type="scientific">Paracoccus zhejiangensis</name>
    <dbReference type="NCBI Taxonomy" id="1077935"/>
    <lineage>
        <taxon>Bacteria</taxon>
        <taxon>Pseudomonadati</taxon>
        <taxon>Pseudomonadota</taxon>
        <taxon>Alphaproteobacteria</taxon>
        <taxon>Rhodobacterales</taxon>
        <taxon>Paracoccaceae</taxon>
        <taxon>Paracoccus</taxon>
    </lineage>
</organism>
<evidence type="ECO:0000256" key="1">
    <source>
        <dbReference type="ARBA" id="ARBA00006464"/>
    </source>
</evidence>
<keyword evidence="3" id="KW-0812">Transmembrane</keyword>
<dbReference type="Pfam" id="PF02397">
    <property type="entry name" value="Bac_transf"/>
    <property type="match status" value="1"/>
</dbReference>
<reference evidence="5 6" key="1">
    <citation type="journal article" date="2013" name="Antonie Van Leeuwenhoek">
        <title>Paracoccus zhejiangensis sp. nov., isolated from activated sludge in wastewater-treatment system.</title>
        <authorList>
            <person name="Wu Z.G."/>
            <person name="Zhang D.F."/>
            <person name="Liu Y.L."/>
            <person name="Wang F."/>
            <person name="Jiang X."/>
            <person name="Li C."/>
            <person name="Li S.P."/>
            <person name="Hong Q."/>
            <person name="Li W.J."/>
        </authorList>
    </citation>
    <scope>NUCLEOTIDE SEQUENCE [LARGE SCALE GENOMIC DNA]</scope>
    <source>
        <strain evidence="5 6">J6</strain>
    </source>
</reference>
<evidence type="ECO:0000313" key="6">
    <source>
        <dbReference type="Proteomes" id="UP000234530"/>
    </source>
</evidence>
<feature type="transmembrane region" description="Helical" evidence="3">
    <location>
        <begin position="12"/>
        <end position="34"/>
    </location>
</feature>
<keyword evidence="3" id="KW-0472">Membrane</keyword>
<accession>A0A2H5F4I5</accession>
<evidence type="ECO:0000256" key="2">
    <source>
        <dbReference type="ARBA" id="ARBA00023169"/>
    </source>
</evidence>
<gene>
    <name evidence="5" type="ORF">CX676_18625</name>
</gene>
<name>A0A2H5F4I5_9RHOB</name>
<dbReference type="PANTHER" id="PTHR30576">
    <property type="entry name" value="COLANIC BIOSYNTHESIS UDP-GLUCOSE LIPID CARRIER TRANSFERASE"/>
    <property type="match status" value="1"/>
</dbReference>
<keyword evidence="5" id="KW-0808">Transferase</keyword>
<evidence type="ECO:0000313" key="5">
    <source>
        <dbReference type="EMBL" id="AUH66466.1"/>
    </source>
</evidence>
<dbReference type="Proteomes" id="UP000234530">
    <property type="component" value="Chromosome"/>
</dbReference>
<keyword evidence="6" id="KW-1185">Reference proteome</keyword>
<dbReference type="InterPro" id="IPR003362">
    <property type="entry name" value="Bact_transf"/>
</dbReference>
<dbReference type="EMBL" id="CP025430">
    <property type="protein sequence ID" value="AUH66466.1"/>
    <property type="molecule type" value="Genomic_DNA"/>
</dbReference>
<dbReference type="AlphaFoldDB" id="A0A2H5F4I5"/>
<protein>
    <submittedName>
        <fullName evidence="5">Sugar transferase</fullName>
    </submittedName>
</protein>
<keyword evidence="2" id="KW-0270">Exopolysaccharide synthesis</keyword>
<dbReference type="PANTHER" id="PTHR30576:SF0">
    <property type="entry name" value="UNDECAPRENYL-PHOSPHATE N-ACETYLGALACTOSAMINYL 1-PHOSPHATE TRANSFERASE-RELATED"/>
    <property type="match status" value="1"/>
</dbReference>
<dbReference type="GO" id="GO:0000271">
    <property type="term" value="P:polysaccharide biosynthetic process"/>
    <property type="evidence" value="ECO:0007669"/>
    <property type="project" value="UniProtKB-KW"/>
</dbReference>
<dbReference type="KEGG" id="pzh:CX676_18625"/>
<dbReference type="OrthoDB" id="9808602at2"/>
<keyword evidence="3" id="KW-1133">Transmembrane helix</keyword>
<evidence type="ECO:0000259" key="4">
    <source>
        <dbReference type="Pfam" id="PF02397"/>
    </source>
</evidence>